<accession>A0A7N2RCX9</accession>
<protein>
    <recommendedName>
        <fullName evidence="1">F-box domain-containing protein</fullName>
    </recommendedName>
</protein>
<dbReference type="InterPro" id="IPR006527">
    <property type="entry name" value="F-box-assoc_dom_typ1"/>
</dbReference>
<evidence type="ECO:0000313" key="3">
    <source>
        <dbReference type="Proteomes" id="UP000594261"/>
    </source>
</evidence>
<dbReference type="InParanoid" id="A0A7N2RCX9"/>
<dbReference type="PROSITE" id="PS50181">
    <property type="entry name" value="FBOX"/>
    <property type="match status" value="1"/>
</dbReference>
<dbReference type="PANTHER" id="PTHR31672">
    <property type="entry name" value="BNACNNG10540D PROTEIN"/>
    <property type="match status" value="1"/>
</dbReference>
<dbReference type="Pfam" id="PF12937">
    <property type="entry name" value="F-box-like"/>
    <property type="match status" value="1"/>
</dbReference>
<dbReference type="SUPFAM" id="SSF50965">
    <property type="entry name" value="Galactose oxidase, central domain"/>
    <property type="match status" value="1"/>
</dbReference>
<dbReference type="InterPro" id="IPR036047">
    <property type="entry name" value="F-box-like_dom_sf"/>
</dbReference>
<organism evidence="2 3">
    <name type="scientific">Quercus lobata</name>
    <name type="common">Valley oak</name>
    <dbReference type="NCBI Taxonomy" id="97700"/>
    <lineage>
        <taxon>Eukaryota</taxon>
        <taxon>Viridiplantae</taxon>
        <taxon>Streptophyta</taxon>
        <taxon>Embryophyta</taxon>
        <taxon>Tracheophyta</taxon>
        <taxon>Spermatophyta</taxon>
        <taxon>Magnoliopsida</taxon>
        <taxon>eudicotyledons</taxon>
        <taxon>Gunneridae</taxon>
        <taxon>Pentapetalae</taxon>
        <taxon>rosids</taxon>
        <taxon>fabids</taxon>
        <taxon>Fagales</taxon>
        <taxon>Fagaceae</taxon>
        <taxon>Quercus</taxon>
    </lineage>
</organism>
<dbReference type="Pfam" id="PF07734">
    <property type="entry name" value="FBA_1"/>
    <property type="match status" value="1"/>
</dbReference>
<dbReference type="SUPFAM" id="SSF81383">
    <property type="entry name" value="F-box domain"/>
    <property type="match status" value="1"/>
</dbReference>
<evidence type="ECO:0000259" key="1">
    <source>
        <dbReference type="PROSITE" id="PS50181"/>
    </source>
</evidence>
<sequence length="467" mass="53902">MSDNLSMLDSLPHEILTNVFVRLPIKSIVTCTAVCKTWKSLIQNPTFISNHLHHSSNNNNNKHPLLLFRHCSLENEHYVLHFDNQDFNEYTRFDDFPFQGQSYDGIFLVVGTCNGLIFLADDLYGHHKFFLWNPCVRKFVKLPKPNITCFSHDAFDASVGFGFDSKTDDYKVVRLVTLEEKGQEGKSPPEVEVYSLSTGKWRMLTASPPIGAARGRKPEAFVNGALHWVALTKTGNKFLNFVMVFDLGEEVFREIALPKLSGQNGDEYWVSVSISAYGNSLALFQQGFSINRLRIWVMKDYADASSWTKIISLSDLVFIEGIPRSCIPKGFRKSGEVILEMYGGYLGSRDLKTKEFKDLRIRGYAYTFVDSYVESLVLLDKPNQQRKRQKRKRNNNRQDKFYCQAYFYGFPFCSSYIPSFDYEKQICGPMLYKIHRFRFFLRCKTQNRSWSKLSKHRKGSNLGGRNS</sequence>
<dbReference type="InterPro" id="IPR050796">
    <property type="entry name" value="SCF_F-box_component"/>
</dbReference>
<dbReference type="PANTHER" id="PTHR31672:SF10">
    <property type="entry name" value="F-BOX DOMAIN-CONTAINING PROTEIN"/>
    <property type="match status" value="1"/>
</dbReference>
<dbReference type="FunCoup" id="A0A7N2RCX9">
    <property type="interactions" value="97"/>
</dbReference>
<proteinExistence type="predicted"/>
<feature type="domain" description="F-box" evidence="1">
    <location>
        <begin position="5"/>
        <end position="51"/>
    </location>
</feature>
<dbReference type="NCBIfam" id="TIGR01640">
    <property type="entry name" value="F_box_assoc_1"/>
    <property type="match status" value="1"/>
</dbReference>
<dbReference type="EnsemblPlants" id="QL11p003889:mrna">
    <property type="protein sequence ID" value="QL11p003889:mrna"/>
    <property type="gene ID" value="QL11p003889"/>
</dbReference>
<reference evidence="2" key="2">
    <citation type="submission" date="2021-01" db="UniProtKB">
        <authorList>
            <consortium name="EnsemblPlants"/>
        </authorList>
    </citation>
    <scope>IDENTIFICATION</scope>
</reference>
<evidence type="ECO:0000313" key="2">
    <source>
        <dbReference type="EnsemblPlants" id="QL11p003889:mrna"/>
    </source>
</evidence>
<dbReference type="InterPro" id="IPR001810">
    <property type="entry name" value="F-box_dom"/>
</dbReference>
<reference evidence="2 3" key="1">
    <citation type="journal article" date="2016" name="G3 (Bethesda)">
        <title>First Draft Assembly and Annotation of the Genome of a California Endemic Oak Quercus lobata Nee (Fagaceae).</title>
        <authorList>
            <person name="Sork V.L."/>
            <person name="Fitz-Gibbon S.T."/>
            <person name="Puiu D."/>
            <person name="Crepeau M."/>
            <person name="Gugger P.F."/>
            <person name="Sherman R."/>
            <person name="Stevens K."/>
            <person name="Langley C.H."/>
            <person name="Pellegrini M."/>
            <person name="Salzberg S.L."/>
        </authorList>
    </citation>
    <scope>NUCLEOTIDE SEQUENCE [LARGE SCALE GENOMIC DNA]</scope>
    <source>
        <strain evidence="2 3">cv. SW786</strain>
    </source>
</reference>
<dbReference type="SMART" id="SM00256">
    <property type="entry name" value="FBOX"/>
    <property type="match status" value="1"/>
</dbReference>
<name>A0A7N2RCX9_QUELO</name>
<dbReference type="InterPro" id="IPR017451">
    <property type="entry name" value="F-box-assoc_interact_dom"/>
</dbReference>
<keyword evidence="3" id="KW-1185">Reference proteome</keyword>
<dbReference type="EMBL" id="LRBV02000011">
    <property type="status" value="NOT_ANNOTATED_CDS"/>
    <property type="molecule type" value="Genomic_DNA"/>
</dbReference>
<dbReference type="Gramene" id="QL11p003889:mrna">
    <property type="protein sequence ID" value="QL11p003889:mrna"/>
    <property type="gene ID" value="QL11p003889"/>
</dbReference>
<dbReference type="Proteomes" id="UP000594261">
    <property type="component" value="Chromosome 11"/>
</dbReference>
<dbReference type="InterPro" id="IPR011043">
    <property type="entry name" value="Gal_Oxase/kelch_b-propeller"/>
</dbReference>
<dbReference type="Gene3D" id="1.20.1280.50">
    <property type="match status" value="1"/>
</dbReference>
<dbReference type="AlphaFoldDB" id="A0A7N2RCX9"/>
<dbReference type="CDD" id="cd22157">
    <property type="entry name" value="F-box_AtFBW1-like"/>
    <property type="match status" value="1"/>
</dbReference>
<dbReference type="OMA" id="CKTNGGL"/>